<evidence type="ECO:0000256" key="2">
    <source>
        <dbReference type="ARBA" id="ARBA00022490"/>
    </source>
</evidence>
<evidence type="ECO:0000256" key="4">
    <source>
        <dbReference type="ARBA" id="ARBA00023004"/>
    </source>
</evidence>
<feature type="domain" description="Hemerythrin-like" evidence="5">
    <location>
        <begin position="28"/>
        <end position="166"/>
    </location>
</feature>
<dbReference type="RefSeq" id="WP_183600849.1">
    <property type="nucleotide sequence ID" value="NZ_JACHXK010000006.1"/>
</dbReference>
<evidence type="ECO:0000259" key="5">
    <source>
        <dbReference type="Pfam" id="PF01814"/>
    </source>
</evidence>
<keyword evidence="2" id="KW-0963">Cytoplasm</keyword>
<dbReference type="InterPro" id="IPR038062">
    <property type="entry name" value="ScdA-like_N_sf"/>
</dbReference>
<dbReference type="GO" id="GO:0046872">
    <property type="term" value="F:metal ion binding"/>
    <property type="evidence" value="ECO:0007669"/>
    <property type="project" value="UniProtKB-KW"/>
</dbReference>
<protein>
    <submittedName>
        <fullName evidence="6">Iron-sulfur cluster repair di-iron protein</fullName>
    </submittedName>
</protein>
<dbReference type="AlphaFoldDB" id="A0A7W5AY76"/>
<dbReference type="NCBIfam" id="TIGR03652">
    <property type="entry name" value="FeS_repair_RIC"/>
    <property type="match status" value="1"/>
</dbReference>
<evidence type="ECO:0000313" key="7">
    <source>
        <dbReference type="Proteomes" id="UP000570361"/>
    </source>
</evidence>
<evidence type="ECO:0000256" key="1">
    <source>
        <dbReference type="ARBA" id="ARBA00004496"/>
    </source>
</evidence>
<dbReference type="GO" id="GO:0005737">
    <property type="term" value="C:cytoplasm"/>
    <property type="evidence" value="ECO:0007669"/>
    <property type="project" value="UniProtKB-SubCell"/>
</dbReference>
<evidence type="ECO:0000313" key="6">
    <source>
        <dbReference type="EMBL" id="MBB3110945.1"/>
    </source>
</evidence>
<organism evidence="6 7">
    <name type="scientific">Paenibacillus phyllosphaerae</name>
    <dbReference type="NCBI Taxonomy" id="274593"/>
    <lineage>
        <taxon>Bacteria</taxon>
        <taxon>Bacillati</taxon>
        <taxon>Bacillota</taxon>
        <taxon>Bacilli</taxon>
        <taxon>Bacillales</taxon>
        <taxon>Paenibacillaceae</taxon>
        <taxon>Paenibacillus</taxon>
    </lineage>
</organism>
<keyword evidence="3" id="KW-0479">Metal-binding</keyword>
<dbReference type="Pfam" id="PF04405">
    <property type="entry name" value="ScdA_N"/>
    <property type="match status" value="1"/>
</dbReference>
<dbReference type="EMBL" id="JACHXK010000006">
    <property type="protein sequence ID" value="MBB3110945.1"/>
    <property type="molecule type" value="Genomic_DNA"/>
</dbReference>
<dbReference type="PANTHER" id="PTHR36438">
    <property type="entry name" value="IRON-SULFUR CLUSTER REPAIR PROTEIN YTFE"/>
    <property type="match status" value="1"/>
</dbReference>
<evidence type="ECO:0000256" key="3">
    <source>
        <dbReference type="ARBA" id="ARBA00022723"/>
    </source>
</evidence>
<dbReference type="Gene3D" id="1.10.3910.10">
    <property type="entry name" value="SP0561-like"/>
    <property type="match status" value="1"/>
</dbReference>
<proteinExistence type="predicted"/>
<gene>
    <name evidence="6" type="ORF">FHS18_003013</name>
</gene>
<dbReference type="CDD" id="cd12108">
    <property type="entry name" value="Hr-like"/>
    <property type="match status" value="1"/>
</dbReference>
<dbReference type="PANTHER" id="PTHR36438:SF1">
    <property type="entry name" value="IRON-SULFUR CLUSTER REPAIR PROTEIN YTFE"/>
    <property type="match status" value="1"/>
</dbReference>
<dbReference type="Pfam" id="PF01814">
    <property type="entry name" value="Hemerythrin"/>
    <property type="match status" value="2"/>
</dbReference>
<dbReference type="InterPro" id="IPR012312">
    <property type="entry name" value="Hemerythrin-like"/>
</dbReference>
<sequence>MNAKMDEQRLKSAYEAANENMPVLKPPLQQLLEEHSPLRMQMDDIYRRADEIGKVEGANEAEQFAELMLIVEAFDSHLLRHSGKEEDLLFPMMARYIGRDTGPIAVMEFEHDLAKQHLRTFFERSRGLSDEADVSEIREAAGFAAEAVVILMEHFCKEEHALFPMANTMLTEEEIKLLTDEFERIDAEGGNGMNKVIGSEQRVGDIVSIYTQASNVFKAYGIDFCCGGQQTVAEAAKKKQLPEEELLTKLNEVCTAIRPAWPLDWQQDERKLAKLVAHITATHHQFLREELPVLRDFVNKVARVHGEEHRELLQLQQLYRELADELLEHLNKEEQQLFPAIIRAEAEGSDEAFTQARALLDTLEAEHEGAGELLQRMREVTEDYILPEGACRTYSLTFRKLEELEADMFTHIHLENSLLFPALEQR</sequence>
<accession>A0A7W5AY76</accession>
<dbReference type="InterPro" id="IPR019903">
    <property type="entry name" value="RIC_family"/>
</dbReference>
<keyword evidence="4" id="KW-0408">Iron</keyword>
<comment type="subcellular location">
    <subcellularLocation>
        <location evidence="1">Cytoplasm</location>
    </subcellularLocation>
</comment>
<keyword evidence="7" id="KW-1185">Reference proteome</keyword>
<name>A0A7W5AY76_9BACL</name>
<reference evidence="6 7" key="1">
    <citation type="submission" date="2020-08" db="EMBL/GenBank/DDBJ databases">
        <title>Genomic Encyclopedia of Type Strains, Phase III (KMG-III): the genomes of soil and plant-associated and newly described type strains.</title>
        <authorList>
            <person name="Whitman W."/>
        </authorList>
    </citation>
    <scope>NUCLEOTIDE SEQUENCE [LARGE SCALE GENOMIC DNA]</scope>
    <source>
        <strain evidence="6 7">CECT 5862</strain>
    </source>
</reference>
<dbReference type="Proteomes" id="UP000570361">
    <property type="component" value="Unassembled WGS sequence"/>
</dbReference>
<comment type="caution">
    <text evidence="6">The sequence shown here is derived from an EMBL/GenBank/DDBJ whole genome shotgun (WGS) entry which is preliminary data.</text>
</comment>
<dbReference type="Gene3D" id="1.20.120.520">
    <property type="entry name" value="nmb1532 protein domain like"/>
    <property type="match status" value="2"/>
</dbReference>
<feature type="domain" description="Hemerythrin-like" evidence="5">
    <location>
        <begin position="278"/>
        <end position="423"/>
    </location>
</feature>